<dbReference type="RefSeq" id="WP_090611311.1">
    <property type="nucleotide sequence ID" value="NZ_CP067124.1"/>
</dbReference>
<dbReference type="OrthoDB" id="7224166at2"/>
<organism evidence="3 4">
    <name type="scientific">Paracoccus alcaliphilus</name>
    <dbReference type="NCBI Taxonomy" id="34002"/>
    <lineage>
        <taxon>Bacteria</taxon>
        <taxon>Pseudomonadati</taxon>
        <taxon>Pseudomonadota</taxon>
        <taxon>Alphaproteobacteria</taxon>
        <taxon>Rhodobacterales</taxon>
        <taxon>Paracoccaceae</taxon>
        <taxon>Paracoccus</taxon>
    </lineage>
</organism>
<accession>A0A1H8H3X7</accession>
<evidence type="ECO:0000313" key="4">
    <source>
        <dbReference type="Proteomes" id="UP000199054"/>
    </source>
</evidence>
<protein>
    <recommendedName>
        <fullName evidence="5">Phage P22-like portal protein</fullName>
    </recommendedName>
</protein>
<name>A0A1H8H3X7_9RHOB</name>
<feature type="compositionally biased region" description="Basic and acidic residues" evidence="2">
    <location>
        <begin position="728"/>
        <end position="744"/>
    </location>
</feature>
<keyword evidence="1" id="KW-0175">Coiled coil</keyword>
<dbReference type="EMBL" id="FODE01000008">
    <property type="protein sequence ID" value="SEN51091.1"/>
    <property type="molecule type" value="Genomic_DNA"/>
</dbReference>
<sequence length="755" mass="84533">MTDIDDIDEPSRSAEWLEMIEDAERYFDGWQGKADNIDRLYSDLERMAGAARDRQFALFWSNIQVMLPAIYARSPIPVVTPKFKDRRPLYRTASEFLERGCVVSFDMADIDGTMQALRDDLAIVGRGAAWVRYEDDDNGERVCYEHVDRRDFLHEPARRWCDVSWVARRGWLTRREMRERFGAEAAANASYSTRPGEGQVVTGATDHREKCGVWEIWHKPGNRVVWVSEGVETVLEDAEPHLTLEGFFPCPEPAYSTVQRRTLIPVPDMVYYKDQLEEINDLTSRMHGLGKALVLKGFYAAGGEIGDAIEAAMSLQDDGKIMVPVSSLAAFGSGSDGIVWLPIDQVAQTILACAELRRQLIDDVYQIVGLSDIMRGQTQADETYGAQRIKQQNGSARVRDKQQALVRIARDLVRLGAEIMAEDFDQDTLIDMAQMDLPTDADVKKQVAALEKQAKDELEGFAEQAEQAVQQGQADPQQLQAQQQEILAKWAPQIRQAGDQVTIDQVMEFLQDEKLRPFVLDIETDSTIYPDEAEEKASRAEFMQVFMGSMAGLAPMAQMGPEALALAGATIKFALAPYRVGRELEGLIDDFVDSAPQIADRMGQQGEGEDEGLAAAQMKLAEAEMAKVQSQTEANQANAQLKMQELQLKAAEAQEKASQSQQEFALSVQDAEGKIAKTQADIEKIHAEIMLAEQKLGLEAQREEREDIKTAVDIEMRSADQAMAAQDRQTEAQFRARGEERADRQQQIAERQPPK</sequence>
<dbReference type="Proteomes" id="UP000199054">
    <property type="component" value="Unassembled WGS sequence"/>
</dbReference>
<dbReference type="AlphaFoldDB" id="A0A1H8H3X7"/>
<evidence type="ECO:0008006" key="5">
    <source>
        <dbReference type="Google" id="ProtNLM"/>
    </source>
</evidence>
<reference evidence="3 4" key="1">
    <citation type="submission" date="2016-10" db="EMBL/GenBank/DDBJ databases">
        <authorList>
            <person name="de Groot N.N."/>
        </authorList>
    </citation>
    <scope>NUCLEOTIDE SEQUENCE [LARGE SCALE GENOMIC DNA]</scope>
    <source>
        <strain evidence="3 4">DSM 8512</strain>
    </source>
</reference>
<evidence type="ECO:0000256" key="1">
    <source>
        <dbReference type="SAM" id="Coils"/>
    </source>
</evidence>
<dbReference type="STRING" id="34002.SAMN04489859_1008114"/>
<evidence type="ECO:0000256" key="2">
    <source>
        <dbReference type="SAM" id="MobiDB-lite"/>
    </source>
</evidence>
<feature type="region of interest" description="Disordered" evidence="2">
    <location>
        <begin position="719"/>
        <end position="755"/>
    </location>
</feature>
<gene>
    <name evidence="3" type="ORF">SAMN04489859_1008114</name>
</gene>
<keyword evidence="4" id="KW-1185">Reference proteome</keyword>
<feature type="coiled-coil region" evidence="1">
    <location>
        <begin position="613"/>
        <end position="695"/>
    </location>
</feature>
<proteinExistence type="predicted"/>
<evidence type="ECO:0000313" key="3">
    <source>
        <dbReference type="EMBL" id="SEN51091.1"/>
    </source>
</evidence>